<gene>
    <name evidence="2" type="primary">vibH</name>
    <name evidence="2" type="ORF">PAUR_a4394</name>
</gene>
<evidence type="ECO:0000259" key="1">
    <source>
        <dbReference type="Pfam" id="PF00668"/>
    </source>
</evidence>
<evidence type="ECO:0000313" key="3">
    <source>
        <dbReference type="Proteomes" id="UP000615755"/>
    </source>
</evidence>
<dbReference type="Proteomes" id="UP000615755">
    <property type="component" value="Unassembled WGS sequence"/>
</dbReference>
<accession>A0ABR9EHD5</accession>
<dbReference type="PANTHER" id="PTHR45527">
    <property type="entry name" value="NONRIBOSOMAL PEPTIDE SYNTHETASE"/>
    <property type="match status" value="1"/>
</dbReference>
<organism evidence="2 3">
    <name type="scientific">Pseudoalteromonas aurantia 208</name>
    <dbReference type="NCBI Taxonomy" id="1314867"/>
    <lineage>
        <taxon>Bacteria</taxon>
        <taxon>Pseudomonadati</taxon>
        <taxon>Pseudomonadota</taxon>
        <taxon>Gammaproteobacteria</taxon>
        <taxon>Alteromonadales</taxon>
        <taxon>Pseudoalteromonadaceae</taxon>
        <taxon>Pseudoalteromonas</taxon>
    </lineage>
</organism>
<reference evidence="2 3" key="1">
    <citation type="submission" date="2015-03" db="EMBL/GenBank/DDBJ databases">
        <title>Genome sequence of Pseudoalteromonas aurantia.</title>
        <authorList>
            <person name="Xie B.-B."/>
            <person name="Rong J.-C."/>
            <person name="Qin Q.-L."/>
            <person name="Zhang Y.-Z."/>
        </authorList>
    </citation>
    <scope>NUCLEOTIDE SEQUENCE [LARGE SCALE GENOMIC DNA]</scope>
    <source>
        <strain evidence="2 3">208</strain>
    </source>
</reference>
<dbReference type="SUPFAM" id="SSF52777">
    <property type="entry name" value="CoA-dependent acyltransferases"/>
    <property type="match status" value="2"/>
</dbReference>
<dbReference type="RefSeq" id="WP_192509017.1">
    <property type="nucleotide sequence ID" value="NZ_AQGV01000014.1"/>
</dbReference>
<dbReference type="Gene3D" id="3.30.559.30">
    <property type="entry name" value="Nonribosomal peptide synthetase, condensation domain"/>
    <property type="match status" value="1"/>
</dbReference>
<protein>
    <submittedName>
        <fullName evidence="2">Vibriobactin synthetase</fullName>
    </submittedName>
</protein>
<keyword evidence="3" id="KW-1185">Reference proteome</keyword>
<dbReference type="PANTHER" id="PTHR45527:SF1">
    <property type="entry name" value="FATTY ACID SYNTHASE"/>
    <property type="match status" value="1"/>
</dbReference>
<comment type="caution">
    <text evidence="2">The sequence shown here is derived from an EMBL/GenBank/DDBJ whole genome shotgun (WGS) entry which is preliminary data.</text>
</comment>
<dbReference type="InterPro" id="IPR001242">
    <property type="entry name" value="Condensation_dom"/>
</dbReference>
<dbReference type="Pfam" id="PF00668">
    <property type="entry name" value="Condensation"/>
    <property type="match status" value="1"/>
</dbReference>
<dbReference type="InterPro" id="IPR023213">
    <property type="entry name" value="CAT-like_dom_sf"/>
</dbReference>
<dbReference type="Gene3D" id="3.30.559.10">
    <property type="entry name" value="Chloramphenicol acetyltransferase-like domain"/>
    <property type="match status" value="1"/>
</dbReference>
<sequence>MTHHIADSLPLSASQHAMWLLHTISGRGELFNVAECLAFQGKVAASVLQQAFDHVWLASNTLSCYFPHDDAYTPQLQPTDNTPAIEFIQLDCDIDDVAQYAQQFMAPKLGQSFDLSAQPLMQLYLLRGTSQDYLMILAHHLLLDGYGFGLFSQALNRTYNALMKGKPLPNLRFSNQQTLLQAQQETSYLTAQAAAGVTLNRWLDDIDVIHSFSDSKADVSMANTRLTEQFSRTQWHTIQSAAAQVSASSSEVLLAAIAASLVAKTKHYHVTLGLIMMNRQSMAELSTPCVQSNVLPLPLQLCENMTLQDLTVLINQQIRALKNLQSYRVESLKRDRQKQGKSLTVFGPTINLLPFSSNPKYAGVETHSHILSAGTTDDIMLQIHLLGDTPAKIDFDVNQARYLPEQVHTIQSHVFFAATYWADHPLISLNQLIHELEQGAHHVAR</sequence>
<evidence type="ECO:0000313" key="2">
    <source>
        <dbReference type="EMBL" id="MBE0369814.1"/>
    </source>
</evidence>
<feature type="domain" description="Condensation" evidence="1">
    <location>
        <begin position="6"/>
        <end position="425"/>
    </location>
</feature>
<proteinExistence type="predicted"/>
<name>A0ABR9EHD5_9GAMM</name>
<dbReference type="EMBL" id="AQGV01000014">
    <property type="protein sequence ID" value="MBE0369814.1"/>
    <property type="molecule type" value="Genomic_DNA"/>
</dbReference>